<organism evidence="2 3">
    <name type="scientific">Effrenium voratum</name>
    <dbReference type="NCBI Taxonomy" id="2562239"/>
    <lineage>
        <taxon>Eukaryota</taxon>
        <taxon>Sar</taxon>
        <taxon>Alveolata</taxon>
        <taxon>Dinophyceae</taxon>
        <taxon>Suessiales</taxon>
        <taxon>Symbiodiniaceae</taxon>
        <taxon>Effrenium</taxon>
    </lineage>
</organism>
<keyword evidence="3" id="KW-1185">Reference proteome</keyword>
<reference evidence="2" key="1">
    <citation type="submission" date="2023-08" db="EMBL/GenBank/DDBJ databases">
        <authorList>
            <person name="Chen Y."/>
            <person name="Shah S."/>
            <person name="Dougan E. K."/>
            <person name="Thang M."/>
            <person name="Chan C."/>
        </authorList>
    </citation>
    <scope>NUCLEOTIDE SEQUENCE</scope>
</reference>
<gene>
    <name evidence="2" type="ORF">EVOR1521_LOCUS28147</name>
</gene>
<feature type="compositionally biased region" description="Basic and acidic residues" evidence="1">
    <location>
        <begin position="508"/>
        <end position="524"/>
    </location>
</feature>
<proteinExistence type="predicted"/>
<dbReference type="EMBL" id="CAUJNA010003616">
    <property type="protein sequence ID" value="CAJ1406093.1"/>
    <property type="molecule type" value="Genomic_DNA"/>
</dbReference>
<feature type="region of interest" description="Disordered" evidence="1">
    <location>
        <begin position="502"/>
        <end position="538"/>
    </location>
</feature>
<sequence>MDQDDLIDAATDAGMKKDDRKKLLQVVDSVRAGFYDDPASMEFVRRLEESGLCQYKGHFPDVQKLLGMDQDDLIDAATDAGMKKDDRKKLLQVVDSVRAGFYDDPASMEFVRRLEESGLCQYKGHFPDVQKLLGMDQDDLIDAATDAGMKKDDRKKLLQVVDSVRAGFYDDPASMEFVRLLEESGLCQYKGHFPDVQKLLGMDQNDLIDAATDAGMKKDDRKKLLQVVDSVRAGFYDDPASMEFVRLLEESGLCQYKGHFPDVQKLLGMDQDDLIDAASEAGMKKDDRPKFWQLLDSLKSRLAAVLSASGYLTEVEPSSELLCFLSQKSLEKYAQKMCRQNPDYAEVKLLTAMASKDLVEVAVDCGFAKEDRQKLVELVREELSRAEAAPSIGGMLAREFPPLGEHSNNLRVIHVSFALVAEKRAGLTRVNVQAACDEIMPRLPVQVPRRHFASYSSLCVASHGSADSKPLCGRVCQQGHYHSCGRSNQCWQIYTDRWNSELSPSHQVRREGPFQSGQRERDSDTGIPESRSCCQSNRHGHCIQDSCNQRRPSEEQLDDYRHAWLW</sequence>
<accession>A0AA36JJE4</accession>
<comment type="caution">
    <text evidence="2">The sequence shown here is derived from an EMBL/GenBank/DDBJ whole genome shotgun (WGS) entry which is preliminary data.</text>
</comment>
<name>A0AA36JJE4_9DINO</name>
<dbReference type="AlphaFoldDB" id="A0AA36JJE4"/>
<dbReference type="Proteomes" id="UP001178507">
    <property type="component" value="Unassembled WGS sequence"/>
</dbReference>
<evidence type="ECO:0000313" key="2">
    <source>
        <dbReference type="EMBL" id="CAJ1406093.1"/>
    </source>
</evidence>
<protein>
    <submittedName>
        <fullName evidence="2">Uncharacterized protein</fullName>
    </submittedName>
</protein>
<evidence type="ECO:0000256" key="1">
    <source>
        <dbReference type="SAM" id="MobiDB-lite"/>
    </source>
</evidence>
<evidence type="ECO:0000313" key="3">
    <source>
        <dbReference type="Proteomes" id="UP001178507"/>
    </source>
</evidence>